<evidence type="ECO:0000313" key="1">
    <source>
        <dbReference type="EMBL" id="CAN0443116.1"/>
    </source>
</evidence>
<gene>
    <name evidence="1" type="ORF">MRATA1EN22A_LOCUS19232</name>
</gene>
<proteinExistence type="predicted"/>
<reference evidence="1" key="2">
    <citation type="submission" date="2025-03" db="EMBL/GenBank/DDBJ databases">
        <authorList>
            <consortium name="ELIXIR-Norway"/>
            <consortium name="Elixir Norway"/>
        </authorList>
    </citation>
    <scope>NUCLEOTIDE SEQUENCE</scope>
</reference>
<accession>A0AC59ZK29</accession>
<name>A0AC59ZK29_RANTA</name>
<sequence length="162" mass="18012">MLHARKSAKRRRVTQSPPVSIANFVKVSFRVRFIFSTCHELWGVYSQCNFHFVPRAWASPCTIWLTKAGPLSEPIVTGSPYLGTISSKIFLATTTAVSPFAGKASTHPEKVSTRTNRQRYPYLPGFTSVKSISQCCPGSSPRYLVPVCCFFPALISWHALQA</sequence>
<evidence type="ECO:0000313" key="2">
    <source>
        <dbReference type="Proteomes" id="UP001162501"/>
    </source>
</evidence>
<dbReference type="Proteomes" id="UP001162501">
    <property type="component" value="Chromosome 3"/>
</dbReference>
<protein>
    <submittedName>
        <fullName evidence="1">Uncharacterized protein</fullName>
    </submittedName>
</protein>
<reference evidence="1" key="1">
    <citation type="submission" date="2023-05" db="EMBL/GenBank/DDBJ databases">
        <authorList>
            <consortium name="ELIXIR-Norway"/>
        </authorList>
    </citation>
    <scope>NUCLEOTIDE SEQUENCE</scope>
</reference>
<dbReference type="EMBL" id="OX596087">
    <property type="protein sequence ID" value="CAN0443116.1"/>
    <property type="molecule type" value="Genomic_DNA"/>
</dbReference>
<organism evidence="1 2">
    <name type="scientific">Rangifer tarandus platyrhynchus</name>
    <name type="common">Svalbard reindeer</name>
    <dbReference type="NCBI Taxonomy" id="3082113"/>
    <lineage>
        <taxon>Eukaryota</taxon>
        <taxon>Metazoa</taxon>
        <taxon>Chordata</taxon>
        <taxon>Craniata</taxon>
        <taxon>Vertebrata</taxon>
        <taxon>Euteleostomi</taxon>
        <taxon>Mammalia</taxon>
        <taxon>Eutheria</taxon>
        <taxon>Laurasiatheria</taxon>
        <taxon>Artiodactyla</taxon>
        <taxon>Ruminantia</taxon>
        <taxon>Pecora</taxon>
        <taxon>Cervidae</taxon>
        <taxon>Odocoileinae</taxon>
        <taxon>Rangifer</taxon>
    </lineage>
</organism>